<keyword evidence="2" id="KW-1185">Reference proteome</keyword>
<sequence>MKVLDKTMVEYVIEMENQKGYEVQSLSHQNSNRAKRYFDIAKYAKFLSQEIKLEMFVPCKDGVPLNLVISTDYNPEFGMKKYPQECYEEDLREYEEAKEKVLFAGFMICDDSEYSYWITEHSTSTDLIFYKLKDRIDCFNDEINTIEDLIPYKLKLTKEI</sequence>
<dbReference type="GeneID" id="16881091"/>
<dbReference type="Proteomes" id="UP000014731">
    <property type="component" value="Segment"/>
</dbReference>
<evidence type="ECO:0000313" key="2">
    <source>
        <dbReference type="Proteomes" id="UP000014731"/>
    </source>
</evidence>
<protein>
    <submittedName>
        <fullName evidence="1">Uncharacterized protein</fullName>
    </submittedName>
</protein>
<reference evidence="2" key="2">
    <citation type="submission" date="2013-03" db="EMBL/GenBank/DDBJ databases">
        <title>The Cellulophaga phages: a novel, diverse, and globally ubiquitous model system.</title>
        <authorList>
            <person name="Holmfeldt K."/>
            <person name="Solonenko N."/>
            <person name="Shah M."/>
            <person name="Corrier K."/>
            <person name="Riemann L."/>
            <person name="VerBerkmoes N.C."/>
            <person name="Sullivan M.B."/>
        </authorList>
    </citation>
    <scope>NUCLEOTIDE SEQUENCE [LARGE SCALE GENOMIC DNA]</scope>
</reference>
<organism evidence="1 2">
    <name type="scientific">Cellulophaga phage phi19:3</name>
    <dbReference type="NCBI Taxonomy" id="1327971"/>
    <lineage>
        <taxon>Viruses</taxon>
        <taxon>Duplodnaviria</taxon>
        <taxon>Heunggongvirae</taxon>
        <taxon>Uroviricota</taxon>
        <taxon>Caudoviricetes</taxon>
        <taxon>Pachyviridae</taxon>
        <taxon>Baltivirus</taxon>
        <taxon>Baltivirus phi19tres</taxon>
    </lineage>
</organism>
<reference evidence="1 2" key="1">
    <citation type="journal article" date="2013" name="Proc. Natl. Acad. Sci. U.S.A.">
        <title>Twelve previously unknown phage genera are ubiquitous in global oceans.</title>
        <authorList>
            <person name="Holmfeldt K."/>
            <person name="Solonenko N."/>
            <person name="Shah M."/>
            <person name="Corrier K."/>
            <person name="Riemann L."/>
            <person name="Verberkmoes N.C."/>
            <person name="Sullivan M.B."/>
        </authorList>
    </citation>
    <scope>NUCLEOTIDE SEQUENCE [LARGE SCALE GENOMIC DNA]</scope>
    <source>
        <strain evidence="1">Phi19:3</strain>
    </source>
</reference>
<name>R9ZZX9_9CAUD</name>
<dbReference type="RefSeq" id="YP_008240899.1">
    <property type="nucleotide sequence ID" value="NC_021789.1"/>
</dbReference>
<dbReference type="KEGG" id="vg:16881091"/>
<gene>
    <name evidence="1" type="ORF">Phi19:3_gp114</name>
</gene>
<dbReference type="OrthoDB" id="26166at10239"/>
<evidence type="ECO:0000313" key="1">
    <source>
        <dbReference type="EMBL" id="AGO47518.1"/>
    </source>
</evidence>
<dbReference type="EMBL" id="KC821608">
    <property type="protein sequence ID" value="AGO47518.1"/>
    <property type="molecule type" value="Genomic_DNA"/>
</dbReference>
<proteinExistence type="predicted"/>
<accession>R9ZZX9</accession>